<dbReference type="Proteomes" id="UP000516117">
    <property type="component" value="Chromosome"/>
</dbReference>
<organism evidence="2 3">
    <name type="scientific">Tessaracoccus defluvii</name>
    <dbReference type="NCBI Taxonomy" id="1285901"/>
    <lineage>
        <taxon>Bacteria</taxon>
        <taxon>Bacillati</taxon>
        <taxon>Actinomycetota</taxon>
        <taxon>Actinomycetes</taxon>
        <taxon>Propionibacteriales</taxon>
        <taxon>Propionibacteriaceae</taxon>
        <taxon>Tessaracoccus</taxon>
    </lineage>
</organism>
<accession>A0A7H0H9B4</accession>
<gene>
    <name evidence="2" type="ORF">H9L22_07545</name>
</gene>
<proteinExistence type="predicted"/>
<evidence type="ECO:0000256" key="1">
    <source>
        <dbReference type="SAM" id="Phobius"/>
    </source>
</evidence>
<name>A0A7H0H9B4_9ACTN</name>
<dbReference type="AlphaFoldDB" id="A0A7H0H9B4"/>
<keyword evidence="1" id="KW-0812">Transmembrane</keyword>
<sequence>MDVLTTAVFAVAIVIVLAAAAVVFVFVAASSGHLRLPEGRVSRAVSKVSRHLNGKGEVPAFLERLDER</sequence>
<keyword evidence="1" id="KW-1133">Transmembrane helix</keyword>
<dbReference type="RefSeq" id="WP_187722233.1">
    <property type="nucleotide sequence ID" value="NZ_BAABBL010000012.1"/>
</dbReference>
<dbReference type="EMBL" id="CP060789">
    <property type="protein sequence ID" value="QNP57130.1"/>
    <property type="molecule type" value="Genomic_DNA"/>
</dbReference>
<dbReference type="KEGG" id="tdf:H9L22_07545"/>
<keyword evidence="3" id="KW-1185">Reference proteome</keyword>
<evidence type="ECO:0000313" key="2">
    <source>
        <dbReference type="EMBL" id="QNP57130.1"/>
    </source>
</evidence>
<protein>
    <submittedName>
        <fullName evidence="2">Uncharacterized protein</fullName>
    </submittedName>
</protein>
<keyword evidence="1" id="KW-0472">Membrane</keyword>
<feature type="transmembrane region" description="Helical" evidence="1">
    <location>
        <begin position="6"/>
        <end position="29"/>
    </location>
</feature>
<evidence type="ECO:0000313" key="3">
    <source>
        <dbReference type="Proteomes" id="UP000516117"/>
    </source>
</evidence>
<reference evidence="2 3" key="1">
    <citation type="submission" date="2020-08" db="EMBL/GenBank/DDBJ databases">
        <title>Genome sequence of Tessaracoccus defluvii JCM 17540T.</title>
        <authorList>
            <person name="Hyun D.-W."/>
            <person name="Bae J.-W."/>
        </authorList>
    </citation>
    <scope>NUCLEOTIDE SEQUENCE [LARGE SCALE GENOMIC DNA]</scope>
    <source>
        <strain evidence="2 3">JCM 17540</strain>
    </source>
</reference>